<name>A0A4R5CF13_9ACTN</name>
<comment type="caution">
    <text evidence="3">The sequence shown here is derived from an EMBL/GenBank/DDBJ whole genome shotgun (WGS) entry which is preliminary data.</text>
</comment>
<evidence type="ECO:0000256" key="2">
    <source>
        <dbReference type="SAM" id="MobiDB-lite"/>
    </source>
</evidence>
<sequence length="288" mass="31284">MPGSWPSGRRSRRHCRHSPCRHSDKEPNPMSATVHYERRGKLALIQLDRPDTSNAIDPPTLQALGAAYHRADKHDAIVAVVLHAAGPDFSVGLDPKSFLPTLQNRTFSTDGPGQINPFGTTTRLSKPLVIAVQGNVGAMAHELMLAADIRIAASDARFSQSEPSRGTTPAAGGGIRMPLEVGWANAMRWILTGETWDAEEALRLGLVQEVVAPGNQLPRAIALADKIAANPPLALRETLKLGRRAWEGHAHQVYADLLPALYQLLATEDFAERLTALREGRTPVYTGR</sequence>
<dbReference type="OrthoDB" id="4470569at2"/>
<dbReference type="GO" id="GO:0003824">
    <property type="term" value="F:catalytic activity"/>
    <property type="evidence" value="ECO:0007669"/>
    <property type="project" value="UniProtKB-ARBA"/>
</dbReference>
<comment type="similarity">
    <text evidence="1">Belongs to the enoyl-CoA hydratase/isomerase family.</text>
</comment>
<dbReference type="Pfam" id="PF00378">
    <property type="entry name" value="ECH_1"/>
    <property type="match status" value="1"/>
</dbReference>
<feature type="region of interest" description="Disordered" evidence="2">
    <location>
        <begin position="1"/>
        <end position="32"/>
    </location>
</feature>
<dbReference type="InterPro" id="IPR001753">
    <property type="entry name" value="Enoyl-CoA_hydra/iso"/>
</dbReference>
<organism evidence="3 4">
    <name type="scientific">Actinomadura rubrisoli</name>
    <dbReference type="NCBI Taxonomy" id="2530368"/>
    <lineage>
        <taxon>Bacteria</taxon>
        <taxon>Bacillati</taxon>
        <taxon>Actinomycetota</taxon>
        <taxon>Actinomycetes</taxon>
        <taxon>Streptosporangiales</taxon>
        <taxon>Thermomonosporaceae</taxon>
        <taxon>Actinomadura</taxon>
    </lineage>
</organism>
<keyword evidence="4" id="KW-1185">Reference proteome</keyword>
<feature type="compositionally biased region" description="Basic residues" evidence="2">
    <location>
        <begin position="9"/>
        <end position="20"/>
    </location>
</feature>
<dbReference type="Proteomes" id="UP000294513">
    <property type="component" value="Unassembled WGS sequence"/>
</dbReference>
<dbReference type="AlphaFoldDB" id="A0A4R5CF13"/>
<evidence type="ECO:0000256" key="1">
    <source>
        <dbReference type="ARBA" id="ARBA00005254"/>
    </source>
</evidence>
<accession>A0A4R5CF13</accession>
<gene>
    <name evidence="3" type="ORF">E1298_00490</name>
</gene>
<dbReference type="SUPFAM" id="SSF52096">
    <property type="entry name" value="ClpP/crotonase"/>
    <property type="match status" value="1"/>
</dbReference>
<dbReference type="PANTHER" id="PTHR43802:SF1">
    <property type="entry name" value="IP11341P-RELATED"/>
    <property type="match status" value="1"/>
</dbReference>
<evidence type="ECO:0000313" key="4">
    <source>
        <dbReference type="Proteomes" id="UP000294513"/>
    </source>
</evidence>
<dbReference type="CDD" id="cd06558">
    <property type="entry name" value="crotonase-like"/>
    <property type="match status" value="1"/>
</dbReference>
<protein>
    <recommendedName>
        <fullName evidence="5">Crotonase/enoyl-CoA hydratase family protein</fullName>
    </recommendedName>
</protein>
<dbReference type="EMBL" id="SMKU01000001">
    <property type="protein sequence ID" value="TDD98175.1"/>
    <property type="molecule type" value="Genomic_DNA"/>
</dbReference>
<reference evidence="3 4" key="1">
    <citation type="submission" date="2019-03" db="EMBL/GenBank/DDBJ databases">
        <title>Draft genome sequences of novel Actinobacteria.</title>
        <authorList>
            <person name="Sahin N."/>
            <person name="Ay H."/>
            <person name="Saygin H."/>
        </authorList>
    </citation>
    <scope>NUCLEOTIDE SEQUENCE [LARGE SCALE GENOMIC DNA]</scope>
    <source>
        <strain evidence="3 4">H3C3</strain>
    </source>
</reference>
<proteinExistence type="inferred from homology"/>
<evidence type="ECO:0008006" key="5">
    <source>
        <dbReference type="Google" id="ProtNLM"/>
    </source>
</evidence>
<dbReference type="PANTHER" id="PTHR43802">
    <property type="entry name" value="ENOYL-COA HYDRATASE"/>
    <property type="match status" value="1"/>
</dbReference>
<dbReference type="InterPro" id="IPR029045">
    <property type="entry name" value="ClpP/crotonase-like_dom_sf"/>
</dbReference>
<evidence type="ECO:0000313" key="3">
    <source>
        <dbReference type="EMBL" id="TDD98175.1"/>
    </source>
</evidence>
<dbReference type="Gene3D" id="3.90.226.10">
    <property type="entry name" value="2-enoyl-CoA Hydratase, Chain A, domain 1"/>
    <property type="match status" value="1"/>
</dbReference>